<dbReference type="SUPFAM" id="SSF75553">
    <property type="entry name" value="Smc hinge domain"/>
    <property type="match status" value="1"/>
</dbReference>
<keyword evidence="3 7" id="KW-0547">Nucleotide-binding</keyword>
<dbReference type="SUPFAM" id="SSF57997">
    <property type="entry name" value="Tropomyosin"/>
    <property type="match status" value="1"/>
</dbReference>
<feature type="coiled-coil region" evidence="7">
    <location>
        <begin position="471"/>
        <end position="515"/>
    </location>
</feature>
<evidence type="ECO:0000256" key="4">
    <source>
        <dbReference type="ARBA" id="ARBA00022840"/>
    </source>
</evidence>
<dbReference type="KEGG" id="amob:HG15A2_10440"/>
<dbReference type="GO" id="GO:0007062">
    <property type="term" value="P:sister chromatid cohesion"/>
    <property type="evidence" value="ECO:0007669"/>
    <property type="project" value="InterPro"/>
</dbReference>
<comment type="domain">
    <text evidence="7">Contains large globular domains required for ATP hydrolysis at each terminus and a third globular domain forming a flexible hinge near the middle of the molecule. These domains are separated by coiled-coil structures.</text>
</comment>
<dbReference type="GO" id="GO:0005694">
    <property type="term" value="C:chromosome"/>
    <property type="evidence" value="ECO:0007669"/>
    <property type="project" value="InterPro"/>
</dbReference>
<dbReference type="GO" id="GO:0005737">
    <property type="term" value="C:cytoplasm"/>
    <property type="evidence" value="ECO:0007669"/>
    <property type="project" value="UniProtKB-SubCell"/>
</dbReference>
<feature type="coiled-coil region" evidence="7">
    <location>
        <begin position="1006"/>
        <end position="1033"/>
    </location>
</feature>
<dbReference type="InterPro" id="IPR011890">
    <property type="entry name" value="SMC_prok"/>
</dbReference>
<dbReference type="EMBL" id="CP036263">
    <property type="protein sequence ID" value="QDS97777.1"/>
    <property type="molecule type" value="Genomic_DNA"/>
</dbReference>
<dbReference type="InterPro" id="IPR036277">
    <property type="entry name" value="SMC_hinge_sf"/>
</dbReference>
<evidence type="ECO:0000256" key="3">
    <source>
        <dbReference type="ARBA" id="ARBA00022741"/>
    </source>
</evidence>
<evidence type="ECO:0000313" key="10">
    <source>
        <dbReference type="EMBL" id="QDS97777.1"/>
    </source>
</evidence>
<dbReference type="InterPro" id="IPR010935">
    <property type="entry name" value="SMC_hinge"/>
</dbReference>
<dbReference type="Proteomes" id="UP000319852">
    <property type="component" value="Chromosome"/>
</dbReference>
<evidence type="ECO:0000259" key="9">
    <source>
        <dbReference type="SMART" id="SM00968"/>
    </source>
</evidence>
<comment type="subunit">
    <text evidence="7">Homodimer.</text>
</comment>
<dbReference type="GO" id="GO:0016887">
    <property type="term" value="F:ATP hydrolysis activity"/>
    <property type="evidence" value="ECO:0007669"/>
    <property type="project" value="InterPro"/>
</dbReference>
<feature type="compositionally biased region" description="Polar residues" evidence="8">
    <location>
        <begin position="811"/>
        <end position="820"/>
    </location>
</feature>
<keyword evidence="6 7" id="KW-0238">DNA-binding</keyword>
<evidence type="ECO:0000256" key="8">
    <source>
        <dbReference type="SAM" id="MobiDB-lite"/>
    </source>
</evidence>
<dbReference type="Gene3D" id="3.30.70.1620">
    <property type="match status" value="1"/>
</dbReference>
<gene>
    <name evidence="10" type="primary">smc_3</name>
    <name evidence="7" type="synonym">smc</name>
    <name evidence="10" type="ORF">HG15A2_10440</name>
</gene>
<dbReference type="Gene3D" id="1.20.1060.20">
    <property type="match status" value="1"/>
</dbReference>
<dbReference type="SUPFAM" id="SSF52540">
    <property type="entry name" value="P-loop containing nucleoside triphosphate hydrolases"/>
    <property type="match status" value="1"/>
</dbReference>
<organism evidence="10 11">
    <name type="scientific">Adhaeretor mobilis</name>
    <dbReference type="NCBI Taxonomy" id="1930276"/>
    <lineage>
        <taxon>Bacteria</taxon>
        <taxon>Pseudomonadati</taxon>
        <taxon>Planctomycetota</taxon>
        <taxon>Planctomycetia</taxon>
        <taxon>Pirellulales</taxon>
        <taxon>Lacipirellulaceae</taxon>
        <taxon>Adhaeretor</taxon>
    </lineage>
</organism>
<keyword evidence="11" id="KW-1185">Reference proteome</keyword>
<dbReference type="CDD" id="cd03278">
    <property type="entry name" value="ABC_SMC_barmotin"/>
    <property type="match status" value="1"/>
</dbReference>
<reference evidence="10 11" key="1">
    <citation type="submission" date="2019-02" db="EMBL/GenBank/DDBJ databases">
        <title>Deep-cultivation of Planctomycetes and their phenomic and genomic characterization uncovers novel biology.</title>
        <authorList>
            <person name="Wiegand S."/>
            <person name="Jogler M."/>
            <person name="Boedeker C."/>
            <person name="Pinto D."/>
            <person name="Vollmers J."/>
            <person name="Rivas-Marin E."/>
            <person name="Kohn T."/>
            <person name="Peeters S.H."/>
            <person name="Heuer A."/>
            <person name="Rast P."/>
            <person name="Oberbeckmann S."/>
            <person name="Bunk B."/>
            <person name="Jeske O."/>
            <person name="Meyerdierks A."/>
            <person name="Storesund J.E."/>
            <person name="Kallscheuer N."/>
            <person name="Luecker S."/>
            <person name="Lage O.M."/>
            <person name="Pohl T."/>
            <person name="Merkel B.J."/>
            <person name="Hornburger P."/>
            <person name="Mueller R.-W."/>
            <person name="Bruemmer F."/>
            <person name="Labrenz M."/>
            <person name="Spormann A.M."/>
            <person name="Op den Camp H."/>
            <person name="Overmann J."/>
            <person name="Amann R."/>
            <person name="Jetten M.S.M."/>
            <person name="Mascher T."/>
            <person name="Medema M.H."/>
            <person name="Devos D.P."/>
            <person name="Kaster A.-K."/>
            <person name="Ovreas L."/>
            <person name="Rohde M."/>
            <person name="Galperin M.Y."/>
            <person name="Jogler C."/>
        </authorList>
    </citation>
    <scope>NUCLEOTIDE SEQUENCE [LARGE SCALE GENOMIC DNA]</scope>
    <source>
        <strain evidence="10 11">HG15A2</strain>
    </source>
</reference>
<feature type="coiled-coil region" evidence="7">
    <location>
        <begin position="166"/>
        <end position="207"/>
    </location>
</feature>
<comment type="function">
    <text evidence="7">Required for chromosome condensation and partitioning.</text>
</comment>
<feature type="region of interest" description="Disordered" evidence="8">
    <location>
        <begin position="359"/>
        <end position="393"/>
    </location>
</feature>
<dbReference type="HAMAP" id="MF_01894">
    <property type="entry name" value="Smc_prok"/>
    <property type="match status" value="1"/>
</dbReference>
<accession>A0A517MSK8</accession>
<feature type="binding site" evidence="7">
    <location>
        <begin position="31"/>
        <end position="38"/>
    </location>
    <ligand>
        <name>ATP</name>
        <dbReference type="ChEBI" id="CHEBI:30616"/>
    </ligand>
</feature>
<dbReference type="NCBIfam" id="TIGR02168">
    <property type="entry name" value="SMC_prok_B"/>
    <property type="match status" value="1"/>
</dbReference>
<dbReference type="OrthoDB" id="9808768at2"/>
<dbReference type="GO" id="GO:0003677">
    <property type="term" value="F:DNA binding"/>
    <property type="evidence" value="ECO:0007669"/>
    <property type="project" value="UniProtKB-UniRule"/>
</dbReference>
<evidence type="ECO:0000256" key="5">
    <source>
        <dbReference type="ARBA" id="ARBA00023054"/>
    </source>
</evidence>
<name>A0A517MSK8_9BACT</name>
<dbReference type="FunFam" id="3.40.50.300:FF:000901">
    <property type="entry name" value="Chromosome partition protein Smc"/>
    <property type="match status" value="1"/>
</dbReference>
<dbReference type="GO" id="GO:0030261">
    <property type="term" value="P:chromosome condensation"/>
    <property type="evidence" value="ECO:0007669"/>
    <property type="project" value="InterPro"/>
</dbReference>
<keyword evidence="2 7" id="KW-0963">Cytoplasm</keyword>
<evidence type="ECO:0000256" key="6">
    <source>
        <dbReference type="ARBA" id="ARBA00023125"/>
    </source>
</evidence>
<evidence type="ECO:0000313" key="11">
    <source>
        <dbReference type="Proteomes" id="UP000319852"/>
    </source>
</evidence>
<dbReference type="Pfam" id="PF02463">
    <property type="entry name" value="SMC_N"/>
    <property type="match status" value="1"/>
</dbReference>
<protein>
    <recommendedName>
        <fullName evidence="7">Chromosome partition protein Smc</fullName>
    </recommendedName>
</protein>
<comment type="similarity">
    <text evidence="7">Belongs to the SMC family.</text>
</comment>
<feature type="region of interest" description="Disordered" evidence="8">
    <location>
        <begin position="806"/>
        <end position="825"/>
    </location>
</feature>
<dbReference type="PANTHER" id="PTHR43977">
    <property type="entry name" value="STRUCTURAL MAINTENANCE OF CHROMOSOMES PROTEIN 3"/>
    <property type="match status" value="1"/>
</dbReference>
<dbReference type="InterPro" id="IPR027417">
    <property type="entry name" value="P-loop_NTPase"/>
</dbReference>
<dbReference type="GO" id="GO:0007059">
    <property type="term" value="P:chromosome segregation"/>
    <property type="evidence" value="ECO:0007669"/>
    <property type="project" value="UniProtKB-UniRule"/>
</dbReference>
<dbReference type="Gene3D" id="3.40.50.300">
    <property type="entry name" value="P-loop containing nucleotide triphosphate hydrolases"/>
    <property type="match status" value="2"/>
</dbReference>
<dbReference type="InterPro" id="IPR003395">
    <property type="entry name" value="RecF/RecN/SMC_N"/>
</dbReference>
<dbReference type="InterPro" id="IPR024704">
    <property type="entry name" value="SMC"/>
</dbReference>
<feature type="domain" description="SMC hinge" evidence="9">
    <location>
        <begin position="525"/>
        <end position="642"/>
    </location>
</feature>
<keyword evidence="4 7" id="KW-0067">ATP-binding</keyword>
<feature type="coiled-coil region" evidence="7">
    <location>
        <begin position="907"/>
        <end position="955"/>
    </location>
</feature>
<comment type="subcellular location">
    <subcellularLocation>
        <location evidence="1 7">Cytoplasm</location>
    </subcellularLocation>
</comment>
<keyword evidence="5 7" id="KW-0175">Coiled coil</keyword>
<dbReference type="PIRSF" id="PIRSF005719">
    <property type="entry name" value="SMC"/>
    <property type="match status" value="1"/>
</dbReference>
<evidence type="ECO:0000256" key="7">
    <source>
        <dbReference type="HAMAP-Rule" id="MF_01894"/>
    </source>
</evidence>
<dbReference type="Pfam" id="PF06470">
    <property type="entry name" value="SMC_hinge"/>
    <property type="match status" value="1"/>
</dbReference>
<dbReference type="GO" id="GO:0006260">
    <property type="term" value="P:DNA replication"/>
    <property type="evidence" value="ECO:0007669"/>
    <property type="project" value="UniProtKB-UniRule"/>
</dbReference>
<dbReference type="Gene3D" id="1.10.287.1490">
    <property type="match status" value="1"/>
</dbReference>
<evidence type="ECO:0000256" key="2">
    <source>
        <dbReference type="ARBA" id="ARBA00022490"/>
    </source>
</evidence>
<dbReference type="AlphaFoldDB" id="A0A517MSK8"/>
<dbReference type="SMART" id="SM00968">
    <property type="entry name" value="SMC_hinge"/>
    <property type="match status" value="1"/>
</dbReference>
<dbReference type="RefSeq" id="WP_145058419.1">
    <property type="nucleotide sequence ID" value="NZ_CP036263.1"/>
</dbReference>
<feature type="compositionally biased region" description="Polar residues" evidence="8">
    <location>
        <begin position="375"/>
        <end position="388"/>
    </location>
</feature>
<proteinExistence type="inferred from homology"/>
<dbReference type="GO" id="GO:0005524">
    <property type="term" value="F:ATP binding"/>
    <property type="evidence" value="ECO:0007669"/>
    <property type="project" value="UniProtKB-UniRule"/>
</dbReference>
<feature type="coiled-coil region" evidence="7">
    <location>
        <begin position="240"/>
        <end position="295"/>
    </location>
</feature>
<sequence>MLQALELNGFKSFAERTRFDFPKGITVVVGPNGSGKSNVVDAVKWVLGAQSVKALRGKEMADVIFSGTPKRRASGAAEVSLVFDNRGSILGHDAEQVEITRRVYRSGESEYLLNRKQCRLRDLRDVLSGTGMAGGAYSIIEQGKVDALLQSSPADRRQIFEEAAGISRFKLKRQDAARRLERVQQNLLRLTDIVEELQSQLTKVRSQAGRARQYKDVHTRLRELQIQVAVADWHEATERLSQLQQASAAFREKIASLEQELETCTSQSRIHEQRVDELQSRVREATVEQASTRERINHCQTNRRGQQARITELALEAERVARQLLTLTTRADNSQRNLLDAQTELAKADASYRELQASTEQSQARFAEKEAQLEQLKSGQQAAEQQLSETERSLAQDQNHVELLAAKCETIQTQSQSGSQKLAELAATLQRLSTEFAASQKVQKAAQTEHDTAASVFKQSQTQLREDRRSLAQLHKQQAELQGKLTGARERSVVLAELEKRLDGLSAGAKEVLRRASDDPNGPYGSVRGVVADLLRVDADSAQMIELALGERAHQLVVTDAQRLAETLIDPAHKLPARTVFLRLDTPLPTNAVDRIDLSAEPGVMGRADQFVETDDDLQGLVRRLLGRHWFVDSLETALSLSLGIGRGLSFITVGGEIVGAEGIVAVGPRKQSGGMLSRRNELRALEEQVRTMQEELAQVQLRCAAMEEKITADDLALQKHADVHEQTRSNLHKAELTFAALAERHGRLETKLKAMRSERQDSTNQLQDLQTQLQACQQRIEEQGRAAEQLQVTVEELRTKRTEFKESLSAERSQSTEQQVKLAGAEQRRDGLVRQLEQLKRDGLERAQIRAETNERLAKSREQTLELNLKVLEQTSDIAEHYVRLEGLEALLQGLHGKQYQLQSGRREAADTAEQVRKQLLEVQQNSQKQELAIQQLENQRRTLSDRLREQHRLELAVVAKQHLAHGSAGESDTKSGNIAKTERAEIDREIAALQSKMQASGPVNLEAVEELDALEERFRTLAEQHDDLQTARVRLEQIVSQINTESRQLFLDTIDEVRTHFKELFANLFGGGEADILVESESGEDVLECGIEIVARPPGKQPRSISLLSGGERTLTCVALLLAIFKSRPSPFCILDEVDAALDEANIDRFVEVLKEFMGSTQFIVITHSKRTMTCSDTLYGVTMQESGISKRVSVRFEDVTNDGHIKPAALKRAA</sequence>
<feature type="coiled-coil region" evidence="7">
    <location>
        <begin position="676"/>
        <end position="710"/>
    </location>
</feature>
<evidence type="ECO:0000256" key="1">
    <source>
        <dbReference type="ARBA" id="ARBA00004496"/>
    </source>
</evidence>